<organism evidence="1 2">
    <name type="scientific">Hyalomma asiaticum</name>
    <name type="common">Tick</name>
    <dbReference type="NCBI Taxonomy" id="266040"/>
    <lineage>
        <taxon>Eukaryota</taxon>
        <taxon>Metazoa</taxon>
        <taxon>Ecdysozoa</taxon>
        <taxon>Arthropoda</taxon>
        <taxon>Chelicerata</taxon>
        <taxon>Arachnida</taxon>
        <taxon>Acari</taxon>
        <taxon>Parasitiformes</taxon>
        <taxon>Ixodida</taxon>
        <taxon>Ixodoidea</taxon>
        <taxon>Ixodidae</taxon>
        <taxon>Hyalomminae</taxon>
        <taxon>Hyalomma</taxon>
    </lineage>
</organism>
<reference evidence="1" key="1">
    <citation type="submission" date="2020-05" db="EMBL/GenBank/DDBJ databases">
        <title>Large-scale comparative analyses of tick genomes elucidate their genetic diversity and vector capacities.</title>
        <authorList>
            <person name="Jia N."/>
            <person name="Wang J."/>
            <person name="Shi W."/>
            <person name="Du L."/>
            <person name="Sun Y."/>
            <person name="Zhan W."/>
            <person name="Jiang J."/>
            <person name="Wang Q."/>
            <person name="Zhang B."/>
            <person name="Ji P."/>
            <person name="Sakyi L.B."/>
            <person name="Cui X."/>
            <person name="Yuan T."/>
            <person name="Jiang B."/>
            <person name="Yang W."/>
            <person name="Lam T.T.-Y."/>
            <person name="Chang Q."/>
            <person name="Ding S."/>
            <person name="Wang X."/>
            <person name="Zhu J."/>
            <person name="Ruan X."/>
            <person name="Zhao L."/>
            <person name="Wei J."/>
            <person name="Que T."/>
            <person name="Du C."/>
            <person name="Cheng J."/>
            <person name="Dai P."/>
            <person name="Han X."/>
            <person name="Huang E."/>
            <person name="Gao Y."/>
            <person name="Liu J."/>
            <person name="Shao H."/>
            <person name="Ye R."/>
            <person name="Li L."/>
            <person name="Wei W."/>
            <person name="Wang X."/>
            <person name="Wang C."/>
            <person name="Yang T."/>
            <person name="Huo Q."/>
            <person name="Li W."/>
            <person name="Guo W."/>
            <person name="Chen H."/>
            <person name="Zhou L."/>
            <person name="Ni X."/>
            <person name="Tian J."/>
            <person name="Zhou Y."/>
            <person name="Sheng Y."/>
            <person name="Liu T."/>
            <person name="Pan Y."/>
            <person name="Xia L."/>
            <person name="Li J."/>
            <person name="Zhao F."/>
            <person name="Cao W."/>
        </authorList>
    </citation>
    <scope>NUCLEOTIDE SEQUENCE</scope>
    <source>
        <strain evidence="1">Hyas-2018</strain>
    </source>
</reference>
<accession>A0ACB7SUC8</accession>
<evidence type="ECO:0000313" key="1">
    <source>
        <dbReference type="EMBL" id="KAH6938290.1"/>
    </source>
</evidence>
<evidence type="ECO:0000313" key="2">
    <source>
        <dbReference type="Proteomes" id="UP000821845"/>
    </source>
</evidence>
<proteinExistence type="predicted"/>
<keyword evidence="2" id="KW-1185">Reference proteome</keyword>
<protein>
    <submittedName>
        <fullName evidence="1">Uncharacterized protein</fullName>
    </submittedName>
</protein>
<comment type="caution">
    <text evidence="1">The sequence shown here is derived from an EMBL/GenBank/DDBJ whole genome shotgun (WGS) entry which is preliminary data.</text>
</comment>
<gene>
    <name evidence="1" type="ORF">HPB50_008348</name>
</gene>
<name>A0ACB7SUC8_HYAAI</name>
<dbReference type="Proteomes" id="UP000821845">
    <property type="component" value="Chromosome 2"/>
</dbReference>
<sequence>MEIQVAGQNISSEEVTAEPGWLLVRSRRSTRGPNNSTLTDESTQAPSDQPRSRIGGPVVTAAILQAAKLTDEESSEDTVCPNTQQNIAVVSTTYPEHADRYVRIRYIQVNGVTHEVNAYEPAAENTTKGVIQEAVLFAIKPRTSFENASGKEAPPAKPSINNPDRVALSHPAKGSGSRSRTPSRSRQHRSRSRSVSTSRSKSTNNPQVSFADTLKGALPKGRNTNNDTHSSPAPSSPKNPETAELKRENATLRDLLTHAGGSKPQTIPNTNPYTFRSERPCP</sequence>
<dbReference type="EMBL" id="CM023482">
    <property type="protein sequence ID" value="KAH6938290.1"/>
    <property type="molecule type" value="Genomic_DNA"/>
</dbReference>